<feature type="repeat" description="Pumilio" evidence="4">
    <location>
        <begin position="397"/>
        <end position="435"/>
    </location>
</feature>
<feature type="region of interest" description="Disordered" evidence="5">
    <location>
        <begin position="670"/>
        <end position="809"/>
    </location>
</feature>
<gene>
    <name evidence="7" type="primary">APUM23</name>
    <name evidence="7" type="ORF">AXF42_Ash014361</name>
</gene>
<dbReference type="GO" id="GO:0000447">
    <property type="term" value="P:endonucleolytic cleavage in ITS1 to separate SSU-rRNA from 5.8S rRNA and LSU-rRNA from tricistronic rRNA transcript (SSU-rRNA, 5.8S rRNA, LSU-rRNA)"/>
    <property type="evidence" value="ECO:0007669"/>
    <property type="project" value="TreeGrafter"/>
</dbReference>
<evidence type="ECO:0000259" key="6">
    <source>
        <dbReference type="PROSITE" id="PS50303"/>
    </source>
</evidence>
<feature type="compositionally biased region" description="Basic residues" evidence="5">
    <location>
        <begin position="723"/>
        <end position="733"/>
    </location>
</feature>
<dbReference type="SUPFAM" id="SSF48371">
    <property type="entry name" value="ARM repeat"/>
    <property type="match status" value="2"/>
</dbReference>
<accession>A0A2I0B0Z9</accession>
<dbReference type="InterPro" id="IPR040000">
    <property type="entry name" value="NOP9"/>
</dbReference>
<evidence type="ECO:0000256" key="5">
    <source>
        <dbReference type="SAM" id="MobiDB-lite"/>
    </source>
</evidence>
<dbReference type="PANTHER" id="PTHR13102:SF0">
    <property type="entry name" value="NUCLEOLAR PROTEIN 9"/>
    <property type="match status" value="1"/>
</dbReference>
<feature type="region of interest" description="Disordered" evidence="5">
    <location>
        <begin position="1"/>
        <end position="66"/>
    </location>
</feature>
<protein>
    <submittedName>
        <fullName evidence="7">Pumilio like 23</fullName>
    </submittedName>
</protein>
<dbReference type="GO" id="GO:0005730">
    <property type="term" value="C:nucleolus"/>
    <property type="evidence" value="ECO:0007669"/>
    <property type="project" value="TreeGrafter"/>
</dbReference>
<keyword evidence="3" id="KW-0539">Nucleus</keyword>
<keyword evidence="8" id="KW-1185">Reference proteome</keyword>
<keyword evidence="1" id="KW-0677">Repeat</keyword>
<dbReference type="GO" id="GO:0006417">
    <property type="term" value="P:regulation of translation"/>
    <property type="evidence" value="ECO:0007669"/>
    <property type="project" value="UniProtKB-KW"/>
</dbReference>
<dbReference type="GO" id="GO:0003723">
    <property type="term" value="F:RNA binding"/>
    <property type="evidence" value="ECO:0007669"/>
    <property type="project" value="InterPro"/>
</dbReference>
<evidence type="ECO:0000256" key="2">
    <source>
        <dbReference type="ARBA" id="ARBA00022845"/>
    </source>
</evidence>
<dbReference type="GO" id="GO:0030688">
    <property type="term" value="C:preribosome, small subunit precursor"/>
    <property type="evidence" value="ECO:0007669"/>
    <property type="project" value="TreeGrafter"/>
</dbReference>
<keyword evidence="2" id="KW-0810">Translation regulation</keyword>
<evidence type="ECO:0000256" key="1">
    <source>
        <dbReference type="ARBA" id="ARBA00022737"/>
    </source>
</evidence>
<dbReference type="Pfam" id="PF22493">
    <property type="entry name" value="PUF_NOP9"/>
    <property type="match status" value="1"/>
</dbReference>
<feature type="compositionally biased region" description="Basic and acidic residues" evidence="5">
    <location>
        <begin position="1"/>
        <end position="27"/>
    </location>
</feature>
<evidence type="ECO:0000256" key="3">
    <source>
        <dbReference type="ARBA" id="ARBA00023242"/>
    </source>
</evidence>
<sequence>MMAKWSKEENTSRKRDTNNSQKRDRSNNKKKKHKRTHFDNDDDGSSKQMGIKKLKNKNKSREILGATTDSFSDKSFEKLRAEKSLMEDSPSRGHATPLRKRIDPDTAKYFSEIANLFESNDVDMEVRPTICGNALEESKGKELELATDMIISRILQCLLEGCELEQLCAFISSSAEVFPLIAVDKFGSHVAETAIKSLTMHLQDGQSDIMVEETLHRICQVIVADAVNVMCSRYGSHVVRSLLCSCKGVPLDALEEFHVTKASSTLAERLNLMTPQPEKSILKNLQNSFPDTFKFLVHEILMHVKDEMTTLRVDKHSSFVFQSMLKLLVGDEEELLHASLVLLGCQRVSFVENKFTEASKEKLKQDVMGLLEDTASSHLLEVIVEVAPVALYAELLDVVFKGSLFDMSSHQLGNFVVQALVSSARTKDQATLFVEELGPHLGQLFEAGKPGVVASILAACQRLHTHIDEFCEALTTALCPQSKATTCIVPHLLFLDSYFREKTDWKWPIGHKMHILGCLMLQNLYKISQDSVRPFIESITSMEAVHVLETARDVGGSRVLEAFLSSSTSIKQKDEVLAKLQGHFGELSMQPSGSFAVEKCFAASNISMKETIALEVLNVQPELSRTRHGPFLLRKLDIEGFASHPDRWKSSRASKVMAYQEFLRTFGSEDQSTLAPESCRPKKKLKIQEKMASNADSGNSGEPVPPESQGNTSQGSRTAAVKSGKKFLRHSMKSKPSQDSETLKVKSGKNFVRHSTKSKPYMETVKKKKKKTASTSSELADLAGKSKLSQGDFRKLFDPKTLSNKKKKW</sequence>
<dbReference type="GO" id="GO:0000472">
    <property type="term" value="P:endonucleolytic cleavage to generate mature 5'-end of SSU-rRNA from (SSU-rRNA, 5.8S rRNA, LSU-rRNA)"/>
    <property type="evidence" value="ECO:0007669"/>
    <property type="project" value="TreeGrafter"/>
</dbReference>
<dbReference type="Gene3D" id="1.25.10.10">
    <property type="entry name" value="Leucine-rich Repeat Variant"/>
    <property type="match status" value="2"/>
</dbReference>
<name>A0A2I0B0Z9_9ASPA</name>
<dbReference type="OrthoDB" id="392571at2759"/>
<dbReference type="GO" id="GO:0000056">
    <property type="term" value="P:ribosomal small subunit export from nucleus"/>
    <property type="evidence" value="ECO:0007669"/>
    <property type="project" value="TreeGrafter"/>
</dbReference>
<evidence type="ECO:0000313" key="7">
    <source>
        <dbReference type="EMBL" id="PKA61444.1"/>
    </source>
</evidence>
<dbReference type="SMART" id="SM00025">
    <property type="entry name" value="Pumilio"/>
    <property type="match status" value="6"/>
</dbReference>
<dbReference type="EMBL" id="KZ451930">
    <property type="protein sequence ID" value="PKA61444.1"/>
    <property type="molecule type" value="Genomic_DNA"/>
</dbReference>
<feature type="domain" description="PUM-HD" evidence="6">
    <location>
        <begin position="67"/>
        <end position="464"/>
    </location>
</feature>
<dbReference type="InterPro" id="IPR001313">
    <property type="entry name" value="Pumilio_RNA-bd_rpt"/>
</dbReference>
<dbReference type="GO" id="GO:0030686">
    <property type="term" value="C:90S preribosome"/>
    <property type="evidence" value="ECO:0007669"/>
    <property type="project" value="TreeGrafter"/>
</dbReference>
<reference evidence="7 8" key="1">
    <citation type="journal article" date="2017" name="Nature">
        <title>The Apostasia genome and the evolution of orchids.</title>
        <authorList>
            <person name="Zhang G.Q."/>
            <person name="Liu K.W."/>
            <person name="Li Z."/>
            <person name="Lohaus R."/>
            <person name="Hsiao Y.Y."/>
            <person name="Niu S.C."/>
            <person name="Wang J.Y."/>
            <person name="Lin Y.C."/>
            <person name="Xu Q."/>
            <person name="Chen L.J."/>
            <person name="Yoshida K."/>
            <person name="Fujiwara S."/>
            <person name="Wang Z.W."/>
            <person name="Zhang Y.Q."/>
            <person name="Mitsuda N."/>
            <person name="Wang M."/>
            <person name="Liu G.H."/>
            <person name="Pecoraro L."/>
            <person name="Huang H.X."/>
            <person name="Xiao X.J."/>
            <person name="Lin M."/>
            <person name="Wu X.Y."/>
            <person name="Wu W.L."/>
            <person name="Chen Y.Y."/>
            <person name="Chang S.B."/>
            <person name="Sakamoto S."/>
            <person name="Ohme-Takagi M."/>
            <person name="Yagi M."/>
            <person name="Zeng S.J."/>
            <person name="Shen C.Y."/>
            <person name="Yeh C.M."/>
            <person name="Luo Y.B."/>
            <person name="Tsai W.C."/>
            <person name="Van de Peer Y."/>
            <person name="Liu Z.J."/>
        </authorList>
    </citation>
    <scope>NUCLEOTIDE SEQUENCE [LARGE SCALE GENOMIC DNA]</scope>
    <source>
        <strain evidence="8">cv. Shenzhen</strain>
        <tissue evidence="7">Stem</tissue>
    </source>
</reference>
<dbReference type="PROSITE" id="PS50303">
    <property type="entry name" value="PUM_HD"/>
    <property type="match status" value="1"/>
</dbReference>
<dbReference type="PANTHER" id="PTHR13102">
    <property type="entry name" value="NUCLEOLAR PROTEIN 9"/>
    <property type="match status" value="1"/>
</dbReference>
<evidence type="ECO:0000256" key="4">
    <source>
        <dbReference type="PROSITE-ProRule" id="PRU00317"/>
    </source>
</evidence>
<dbReference type="STRING" id="1088818.A0A2I0B0Z9"/>
<dbReference type="Proteomes" id="UP000236161">
    <property type="component" value="Unassembled WGS sequence"/>
</dbReference>
<dbReference type="InterPro" id="IPR011989">
    <property type="entry name" value="ARM-like"/>
</dbReference>
<feature type="compositionally biased region" description="Polar residues" evidence="5">
    <location>
        <begin position="708"/>
        <end position="717"/>
    </location>
</feature>
<evidence type="ECO:0000313" key="8">
    <source>
        <dbReference type="Proteomes" id="UP000236161"/>
    </source>
</evidence>
<dbReference type="PROSITE" id="PS50302">
    <property type="entry name" value="PUM"/>
    <property type="match status" value="1"/>
</dbReference>
<dbReference type="InterPro" id="IPR016024">
    <property type="entry name" value="ARM-type_fold"/>
</dbReference>
<dbReference type="InterPro" id="IPR033133">
    <property type="entry name" value="PUM-HD"/>
</dbReference>
<organism evidence="7 8">
    <name type="scientific">Apostasia shenzhenica</name>
    <dbReference type="NCBI Taxonomy" id="1088818"/>
    <lineage>
        <taxon>Eukaryota</taxon>
        <taxon>Viridiplantae</taxon>
        <taxon>Streptophyta</taxon>
        <taxon>Embryophyta</taxon>
        <taxon>Tracheophyta</taxon>
        <taxon>Spermatophyta</taxon>
        <taxon>Magnoliopsida</taxon>
        <taxon>Liliopsida</taxon>
        <taxon>Asparagales</taxon>
        <taxon>Orchidaceae</taxon>
        <taxon>Apostasioideae</taxon>
        <taxon>Apostasia</taxon>
    </lineage>
</organism>
<dbReference type="GO" id="GO:0000480">
    <property type="term" value="P:endonucleolytic cleavage in 5'-ETS of tricistronic rRNA transcript (SSU-rRNA, 5.8S rRNA, LSU-rRNA)"/>
    <property type="evidence" value="ECO:0007669"/>
    <property type="project" value="TreeGrafter"/>
</dbReference>
<proteinExistence type="predicted"/>
<dbReference type="AlphaFoldDB" id="A0A2I0B0Z9"/>